<evidence type="ECO:0000313" key="15">
    <source>
        <dbReference type="EMBL" id="UWX72570.1"/>
    </source>
</evidence>
<dbReference type="GO" id="GO:0016491">
    <property type="term" value="F:oxidoreductase activity"/>
    <property type="evidence" value="ECO:0007669"/>
    <property type="project" value="InterPro"/>
</dbReference>
<dbReference type="InterPro" id="IPR018201">
    <property type="entry name" value="Ketoacyl_synth_AS"/>
</dbReference>
<feature type="active site" description="Proton acceptor; for dehydratase activity" evidence="10">
    <location>
        <position position="3217"/>
    </location>
</feature>
<dbReference type="InterPro" id="IPR032821">
    <property type="entry name" value="PKS_assoc"/>
</dbReference>
<dbReference type="Gene3D" id="1.10.1240.100">
    <property type="match status" value="4"/>
</dbReference>
<evidence type="ECO:0000256" key="3">
    <source>
        <dbReference type="ARBA" id="ARBA00022450"/>
    </source>
</evidence>
<dbReference type="SMART" id="SM01294">
    <property type="entry name" value="PKS_PP_betabranch"/>
    <property type="match status" value="2"/>
</dbReference>
<dbReference type="Gene3D" id="3.40.47.10">
    <property type="match status" value="4"/>
</dbReference>
<dbReference type="InterPro" id="IPR014031">
    <property type="entry name" value="Ketoacyl_synth_C"/>
</dbReference>
<feature type="domain" description="Carrier" evidence="12">
    <location>
        <begin position="3940"/>
        <end position="4013"/>
    </location>
</feature>
<dbReference type="InterPro" id="IPR036736">
    <property type="entry name" value="ACP-like_sf"/>
</dbReference>
<comment type="subcellular location">
    <subcellularLocation>
        <location evidence="1">Cytoplasm</location>
    </subcellularLocation>
</comment>
<feature type="compositionally biased region" description="Low complexity" evidence="11">
    <location>
        <begin position="686"/>
        <end position="724"/>
    </location>
</feature>
<feature type="domain" description="Ketosynthase family 3 (KS3)" evidence="13">
    <location>
        <begin position="2562"/>
        <end position="3004"/>
    </location>
</feature>
<name>A0AB38TZ41_BURGA</name>
<dbReference type="SMART" id="SM00822">
    <property type="entry name" value="PKS_KR"/>
    <property type="match status" value="3"/>
</dbReference>
<dbReference type="InterPro" id="IPR009081">
    <property type="entry name" value="PP-bd_ACP"/>
</dbReference>
<dbReference type="Pfam" id="PF13602">
    <property type="entry name" value="ADH_zinc_N_2"/>
    <property type="match status" value="1"/>
</dbReference>
<keyword evidence="6" id="KW-0808">Transferase</keyword>
<dbReference type="Pfam" id="PF22336">
    <property type="entry name" value="RhiE-like_linker"/>
    <property type="match status" value="3"/>
</dbReference>
<dbReference type="CDD" id="cd08953">
    <property type="entry name" value="KR_2_SDR_x"/>
    <property type="match status" value="3"/>
</dbReference>
<feature type="region of interest" description="N-terminal hotdog fold" evidence="10">
    <location>
        <begin position="4703"/>
        <end position="4828"/>
    </location>
</feature>
<dbReference type="InterPro" id="IPR036291">
    <property type="entry name" value="NAD(P)-bd_dom_sf"/>
</dbReference>
<dbReference type="Pfam" id="PF00550">
    <property type="entry name" value="PP-binding"/>
    <property type="match status" value="4"/>
</dbReference>
<feature type="domain" description="Carrier" evidence="12">
    <location>
        <begin position="755"/>
        <end position="830"/>
    </location>
</feature>
<accession>A0AB38TZ41</accession>
<dbReference type="PROSITE" id="PS00012">
    <property type="entry name" value="PHOSPHOPANTETHEINE"/>
    <property type="match status" value="3"/>
</dbReference>
<dbReference type="GO" id="GO:0006633">
    <property type="term" value="P:fatty acid biosynthetic process"/>
    <property type="evidence" value="ECO:0007669"/>
    <property type="project" value="InterPro"/>
</dbReference>
<keyword evidence="5" id="KW-0597">Phosphoprotein</keyword>
<dbReference type="Pfam" id="PF02801">
    <property type="entry name" value="Ketoacyl-synt_C"/>
    <property type="match status" value="4"/>
</dbReference>
<dbReference type="Pfam" id="PF16197">
    <property type="entry name" value="KAsynt_C_assoc"/>
    <property type="match status" value="1"/>
</dbReference>
<dbReference type="SUPFAM" id="SSF47336">
    <property type="entry name" value="ACP-like"/>
    <property type="match status" value="4"/>
</dbReference>
<reference evidence="15" key="1">
    <citation type="submission" date="2022-09" db="EMBL/GenBank/DDBJ databases">
        <title>Genomic of Burkholderia gladioli.</title>
        <authorList>
            <person name="Wu H."/>
        </authorList>
    </citation>
    <scope>NUCLEOTIDE SEQUENCE</scope>
    <source>
        <strain evidence="15">ZN-S4</strain>
    </source>
</reference>
<proteinExistence type="predicted"/>
<feature type="compositionally biased region" description="Low complexity" evidence="11">
    <location>
        <begin position="1360"/>
        <end position="1373"/>
    </location>
</feature>
<evidence type="ECO:0000259" key="14">
    <source>
        <dbReference type="PROSITE" id="PS52019"/>
    </source>
</evidence>
<dbReference type="InterPro" id="IPR013154">
    <property type="entry name" value="ADH-like_N"/>
</dbReference>
<feature type="domain" description="PKS/mFAS DH" evidence="14">
    <location>
        <begin position="3188"/>
        <end position="3476"/>
    </location>
</feature>
<dbReference type="Gene3D" id="3.40.50.720">
    <property type="entry name" value="NAD(P)-binding Rossmann-like Domain"/>
    <property type="match status" value="4"/>
</dbReference>
<dbReference type="Pfam" id="PF14765">
    <property type="entry name" value="PS-DH"/>
    <property type="match status" value="2"/>
</dbReference>
<keyword evidence="8" id="KW-0511">Multifunctional enzyme</keyword>
<dbReference type="PROSITE" id="PS52019">
    <property type="entry name" value="PKS_MFAS_DH"/>
    <property type="match status" value="2"/>
</dbReference>
<dbReference type="GO" id="GO:0005737">
    <property type="term" value="C:cytoplasm"/>
    <property type="evidence" value="ECO:0007669"/>
    <property type="project" value="UniProtKB-SubCell"/>
</dbReference>
<feature type="region of interest" description="C-terminal hotdog fold" evidence="10">
    <location>
        <begin position="3328"/>
        <end position="3476"/>
    </location>
</feature>
<feature type="active site" description="Proton donor; for dehydratase activity" evidence="10">
    <location>
        <position position="3395"/>
    </location>
</feature>
<evidence type="ECO:0000259" key="12">
    <source>
        <dbReference type="PROSITE" id="PS50075"/>
    </source>
</evidence>
<dbReference type="InterPro" id="IPR049900">
    <property type="entry name" value="PKS_mFAS_DH"/>
</dbReference>
<dbReference type="InterPro" id="IPR013968">
    <property type="entry name" value="PKS_KR"/>
</dbReference>
<dbReference type="InterPro" id="IPR016039">
    <property type="entry name" value="Thiolase-like"/>
</dbReference>
<evidence type="ECO:0000256" key="4">
    <source>
        <dbReference type="ARBA" id="ARBA00022490"/>
    </source>
</evidence>
<feature type="domain" description="PKS/mFAS DH" evidence="14">
    <location>
        <begin position="4703"/>
        <end position="4991"/>
    </location>
</feature>
<dbReference type="InterPro" id="IPR020843">
    <property type="entry name" value="ER"/>
</dbReference>
<dbReference type="Pfam" id="PF08240">
    <property type="entry name" value="ADH_N"/>
    <property type="match status" value="1"/>
</dbReference>
<dbReference type="GO" id="GO:0004315">
    <property type="term" value="F:3-oxoacyl-[acyl-carrier-protein] synthase activity"/>
    <property type="evidence" value="ECO:0007669"/>
    <property type="project" value="InterPro"/>
</dbReference>
<evidence type="ECO:0000256" key="5">
    <source>
        <dbReference type="ARBA" id="ARBA00022553"/>
    </source>
</evidence>
<dbReference type="InterPro" id="IPR020807">
    <property type="entry name" value="PKS_DH"/>
</dbReference>
<sequence length="5461" mass="578436">MKSKDLKDSKRTAASVASRGDDDRDDVAVVGIGCRFPQAASPEAFWDNLLAGRNAITSVPDGRWSDARSAAAFRGGFIDHADCFDAGFFRISPKEAEFMDPQQRVLLEVLWHTLEDARVRPSSLAGRKVGVFMGVCNNDYVDLLAEFGVGDSSGLYGSTGTSSAILSNRVSFVFDFRGPSVTVDTACSSSLVAVLMAARAIRSGECEAALAGGVNICWAASRFLAFAQAGMLSKDGVCRTFDAHANGYVRGEGAGAVLLKPLRRALADGNEVYGVIRGGAINHGGRTRGLTVTNPDQQRQLLIDAYRDAGVDPAMVGYIEVHGTGTSLGDPIELLGLKQAFESTHLAAPAGRARSRTRVEPGQCVLGAVKTNIGHLEGAAGIAGLIKVLLALRHHTIPANLNFQTLNPRIKLEGTRFRIPTETLAWPAPTSGRSRLRRRAGVSSFGYGGAYAHVVVEEFRRTGAASRRKPVEAGEGPWLVVLSAGDEARLRDWSAAVAKYLREVWPASGAAFADFVYWFDVAKEEFDERVAFVVDGVDALLAGLDALVAGAEDAAAAVPTIRGRARRERATRADEATLAALIQRREYASLARLWADGQPIDWARLFEGARPGPLALPRYPFVRRRYWISPPAPGTVSRAAVLDGVRLPAQRAVPEGAGAAKPAGIALLSLEREEAAVPPARPQPALPAVDAPAAASPQPLPALSSSSPSSPLSPAVSEAEVEPAASMPDRAAALPKAAVAPASRAVVAASAKPVRDLAAELARGLAQALCMDDETGVDADQPFFELGLDSITGVEWTRAINRAYGLQLPATRLYDHPTIAQLTRYLETLLAAPEPEPAEAGNVAVQATDADSFDLNISHDEIIERSVAPDAATSRRRTIDSGPDLILERELAESLGQSLYLPADEIDPERPFVELGLDSIVGVEWARAINKAYGIALPATRLYDHVTIRLLAAHLVEQWGVARRDLARPAEPPVGLVASVTRAPIAAAPSPSGEASTPLPAGDYGLVVRTVHALDELSVEPWTPGEPGDDEVLIEVRASALNFPDVMCVQGLYPTQPAYPFVPGFEVAGVVAAVGRAVVGIRVGEAVLALTGERMGGLASRVVVPAANVLPKPSRLGFEEAASLPVAFLTAHHAFETGRLAAGERVLIQTATGGCGLAAIQLARLRGARVYGTSSRAAKRALLERIGVEHVLDYRAAFDRELAGLTDGRGVDVVLNMLSGDAIQRGLDSLAPAGRYVEIAVHGLRTSGTLDLSRLVDNQSFHSIDLRRARARGLDWGETLAGLLPLFETGALVPIVSRVYPAEQLGEALRYVATGEHVGKVVIRHRGGALDDCVEACVSRLVAQREIAAREAARPASLPVVPRRASAAAQPASETHAPREGQPGRIAVVGMSGAFPKSPDLARFWDNLAAGRDCVSEVPASRWDVEAYCDGSGAAGRSASRWLGLLDEADRFDPLFFRISPVEAAAMDPQQRLFLEHAWACVESAGIDPRRLAGSACGVFAGCVHGDYHRGLPAASLTAQDLMGASSSILAARIAYALDLKGPCLSIDTACSSSLVAVATACDSLAEGRSELALAGGVCVLAGPDLHIMASDAGMLSPTGRCHSFDSRADGFVPAEGVGVVLLKRLDDALRDGDPVHGVLSGWGVNQDGRTNGITAPSVASQAALQAGVHRRFGIDPASISLVEAHGTGTQLGDPIELEALTASFGAHAASRAGCALGSVKSNIGHSLAAAGISGLLKVLLALRHRQLPPSIHFVTPNPHLLLESSPFRINTALCDWTVPAGGLRRAAINSFGFSGTNAHLVVDEAPTHRLAPGDGDAGHDARAQLIVLSARDGERLPLVVERLAGWLRANAHADLAALAHTLQVGREAMSERLAFVARDPADALRILDGLGHAPARGRAKASAGRVDEAEIGRRLREAGATEREAVLRELAAQWVQGAHCDWDALYEDSARRPVRLMLPTYPFARESYWAASFGSPHAAGNAAHAGTGGPAVPSARMLEPVWLAGAAAAAVDVPAARWMLVEGEASRVSVPDGASTRVIALADSDASSARHSLARRYTAQVGQVFALLREWLATHPRTPLLVQLVRFGEQAEGAALDGVIALIKSLARENPLLSGQAIRMPVDVAPAVLAQRLDDDARRHGDREIRYRADGVREVLTLRAWPETEAPSSPWREGGVYLITGGVGGLGRLLAGRLADTVQGVKLVLAGRRAASAETKELIGALHARASASGGSVRYVSLDVTDAPAVHAALSDIVAREGALHGVLHAAGLIDDAYALRKTAASLDAVLAPKVAGTVNLDAASAQLDLDCFVLFSSIAGVWGNVGQGDYAAANAFEDGFARYRASLVEAGLRRGASVSVAWPWWADGGMRLGEEAERALREAGWPGLGKEPGMRLLSQAVTSGRPCAVVLGGEPAGLGLDLAATAPVAALAAREPGRGVDAPLRERVVQRLKVLFASVTQLPVSRIDSEEALESYGIDSVLITRLNRELEKTFEAIPKTLWFEYPTLAGLAGYLSEHHAAACLGWVGPVRAAAAAAAEARPRDKLAVEARKPAPTLAAEARPREGIAIIGLAGRYPQAPDLNAYWENLREGRDCVTEIPAERWSLDGFYCEDVEQAVAQGRSYAKWGGFVESFAQFDPLFFNLSPRDAEDIDPQERLFLETCWHVIEDAGYTRDRIARRHGSRVGVFVGVTKTGFDLHGPGARRDDPLRFPHTSFSSVANRVSYFLNLHGPSLPIDTMCSSSLTAIHEACEHLLRDECELAIAGGVNLYLHPSNYVELCRHRMLSPRGRCRSFGEGGDGMVPGEGVGAVLLKRLGAAEADGDRIHGVIRASAINHGGKTNGFTVPNPNAQAELIVEALTRGGIDSAAVAYLEAHGTGTALGDPIEIAGLVKAFAQASRQPGERIMPCAIGSVKSNIGHAESAAGIAGLTKVLLQMRHGELAPSLHADHTNPLIDFGATPFRVQRELARWPRARATAAGIERELPRLAGISSFGAGGANAHLIVEEYLDSREYHQADPREPVAIVLSAREQAPLREAAQRLLAALRRGDHGDATLGEIAFTLQTGREAFEHRLAFVAGSIDEAIDELERFAGGEASERGRHQGDIRAHHGALAVFAGDEDAARTLDSWLDKRKYARLLEAWTQGVEFDWQRLYAGRRMRVASLPGYPFARERYWIRQAEAAAVETGPSRHPLLHENSSTLYGQRFDTWLDGSEWFLADHQVGGARVLPGVAYLEMARAAVQASLTPPDGGAAPAVALTHVAWSEPLVHDGAGPLQVRIGLEASGAGAVRYEVYREVEGVRTVHGQGYASTVDEADVPGPLDLGELLSRVEAWRSGEACYAGFDASGIHYGPAHRGLVELGTGRDAQGLRFALGRLRVPDAAAGAGSEAYVLHPSLLDSALQAGAGLDEAEAGLSLPFALDRIRIHARPPREAYVVVREAAGSGETTSKRDLTICDAQGQVSVVLEGLTSRAHRGEGAQLLAPVWQDAPREAQGDGKPRHARRYVLVDPALLGSGSGALEALGAALPGVELSGLALEQAEADPAAAFGAALEQLLGVVGELLRERDAGDVLLQVAVRGGETAAWKRGLAGLLKTAREENPRISAQLIEIDGLASIEALSRTLDAEAHGEAAEIHHAGDGRRLDLDWQPLAETERVAADASPWRDGGVYLITGGAGGLGRLFAREIASRTRRATLVLSGRSELDAEAHEALRALAGEGDARVEYRRLDLGDAAAVRAAVDSVVADHGRLDGVLHSAGLLRDAFLFNKQPSQLREVLAPKVAGLQALDAATAALRLDFLVSFSSTAAVFGNVGQADYASANGFMDGFAAMRNARVRGGQRHGRTLSINWPLWAQGGMRVDAATAERLRERYGVRPLSSEAGLAAFYRAFASGLDQVCVLPAGQTPPARAGAPRVAPARPVMSAATATVPTTVTTPTATENDALAARAIEYFRKWLAAQLKVGADQLDDDAPLDRYGIDSVRVMQLTSALESRFGPLSKTLFFEYRNVAELSRHFVQAHRERMLDLLGLASPSAAPLPTSRPAGPAPRPVPSSGPAIEASFANRLRFARAARAPADGPAGGLADTRIAIVGLGGRYPQANDLDAFWDNLESGRDAITEIPPERWALTGFYDAGKDRRGMSYSKWGGFLDGVDEFDPLFFNISPREAQLIDPQERLFLQCAYHTLEDAGHTRESLGTDRVGVFVGVMYEEYPLLGVQTQCGGGGVALNGNPSSIANRVSYCFDFRGPSMAVDTMCSSSLTAIHLARESLLRGECDAALAGGVNVSIHPNKYLSLSQGHFASSDGRCRSFGAGGDGYVPGEGVGAVLLRRIDDALADGDVIHALIRGSSINHGGKTNGYTVPNPGAQRELIEAALAAAGVRADEISYVEAHGTGTELGDPIEIAGLTQAFGDAHAAAGRRCAIGSVKSNIGHAESAAGIAGLTKVLLQMRHGRLVPSLHADTLNPHIDFERTALRVQRELADWVRPRATAAGIEHELPRIAGISSFGAGGANAHLIVEEYAASTHDEAGEDAPRATPEMIVLSARTPAALRGRIARLRDALARRAWRDAELPALAYTLQVGREAHEHRFACLAGSIDELVARLVAALDGAASGAEDGMLWFGEVRRGEVGETMALLGSADELRATLDDWIARGRLDRLLALWVRGLRVDWRALMRERPARRVSLPGYPFARERYWIRQAEAAAVETGPSRHPLLHENSSTLYGQRFDTWLDGSEWFLADHRVGGARVLPGVAYLEMARAAVQASLTPPDGGAAPAVALTHVAWSEPLVHDGAGPLQVRIGLEASGAGAVRYEVYREVEGVRTVHGQGYASTVDEADVPGPLDLGELLSRVEAWRSGEACYAGFDASGIHYGPAHRGLVELGTGRDAQGLRFALGRLRVPDAAAGAGSEAYVLHPSLLDSALQAGAGLDEAEAGLSLPFALDRIRIHARPPREAYVVVREAAGSGKTTSKRDLTICDAQGQVSVVLEGLTSRAHRGEGAQLLAPVWQDAPREAQGDGKPRHARRYVLVDPALLGSGSGALEALGAALPGVELSGLALEQAEADPAAAFGAALEQLLGVVGKLLRERDAGDVLLQVAVRGGETAAWKRGLAGLLKTAREENPRISAQLIEIEPAMSAIDLAACLDLEADADPEVVERRHAPGSGRSELGWLPSTPSMPEGLPWREGGVYLITGGAGGLGRLFAREIASRTRRATLVLSGRSELDAEAREALRALAGEGDARVEYRRLDLGDAAAVRAAVDSVVADHGRLDGVLHSAGLLRDAFLFNKQPSQLREVLAPKVAGLQALDAATAALRLDFLVSFSSTAAVFGNVGQADYASANGFMDGFAAMRNARVRGGQRHGRTLSINWPLWAQGGMRVDAATAERLRERYGVRPLSSEAGLAAFYRAFASGLDQVCVLPAGQTPPARAAAPVTGTASGARPDPLEEPAHALIERIANGTLSETEFEEWILA</sequence>
<evidence type="ECO:0000256" key="11">
    <source>
        <dbReference type="SAM" id="MobiDB-lite"/>
    </source>
</evidence>
<dbReference type="InterPro" id="IPR042104">
    <property type="entry name" value="PKS_dehydratase_sf"/>
</dbReference>
<dbReference type="Proteomes" id="UP001059745">
    <property type="component" value="Chromosome 2"/>
</dbReference>
<keyword evidence="3" id="KW-0596">Phosphopantetheine</keyword>
<feature type="domain" description="Ketosynthase family 3 (KS3)" evidence="13">
    <location>
        <begin position="4078"/>
        <end position="4511"/>
    </location>
</feature>
<dbReference type="SMART" id="SM00823">
    <property type="entry name" value="PKS_PP"/>
    <property type="match status" value="4"/>
</dbReference>
<evidence type="ECO:0000256" key="10">
    <source>
        <dbReference type="PROSITE-ProRule" id="PRU01363"/>
    </source>
</evidence>
<dbReference type="SMART" id="SM00825">
    <property type="entry name" value="PKS_KS"/>
    <property type="match status" value="4"/>
</dbReference>
<feature type="region of interest" description="N-terminal hotdog fold" evidence="10">
    <location>
        <begin position="3188"/>
        <end position="3313"/>
    </location>
</feature>
<evidence type="ECO:0000256" key="9">
    <source>
        <dbReference type="ARBA" id="ARBA00054155"/>
    </source>
</evidence>
<feature type="domain" description="Carrier" evidence="12">
    <location>
        <begin position="2441"/>
        <end position="2517"/>
    </location>
</feature>
<keyword evidence="7" id="KW-0677">Repeat</keyword>
<dbReference type="PROSITE" id="PS52004">
    <property type="entry name" value="KS3_2"/>
    <property type="match status" value="4"/>
</dbReference>
<dbReference type="InterPro" id="IPR057326">
    <property type="entry name" value="KR_dom"/>
</dbReference>
<dbReference type="InterPro" id="IPR020841">
    <property type="entry name" value="PKS_Beta-ketoAc_synthase_dom"/>
</dbReference>
<dbReference type="InterPro" id="IPR014030">
    <property type="entry name" value="Ketoacyl_synth_N"/>
</dbReference>
<dbReference type="SUPFAM" id="SSF50129">
    <property type="entry name" value="GroES-like"/>
    <property type="match status" value="1"/>
</dbReference>
<evidence type="ECO:0000256" key="7">
    <source>
        <dbReference type="ARBA" id="ARBA00022737"/>
    </source>
</evidence>
<gene>
    <name evidence="15" type="ORF">NYZ96_29545</name>
</gene>
<dbReference type="Pfam" id="PF00109">
    <property type="entry name" value="ketoacyl-synt"/>
    <property type="match status" value="4"/>
</dbReference>
<comment type="pathway">
    <text evidence="2">Antibiotic biosynthesis.</text>
</comment>
<dbReference type="InterPro" id="IPR049551">
    <property type="entry name" value="PKS_DH_C"/>
</dbReference>
<protein>
    <submittedName>
        <fullName evidence="15">SDR family NAD(P)-dependent oxidoreductase</fullName>
    </submittedName>
</protein>
<keyword evidence="4" id="KW-0963">Cytoplasm</keyword>
<feature type="region of interest" description="Disordered" evidence="11">
    <location>
        <begin position="1360"/>
        <end position="1381"/>
    </location>
</feature>
<dbReference type="PANTHER" id="PTHR43775:SF37">
    <property type="entry name" value="SI:DKEY-61P9.11"/>
    <property type="match status" value="1"/>
</dbReference>
<dbReference type="EMBL" id="CP104215">
    <property type="protein sequence ID" value="UWX72570.1"/>
    <property type="molecule type" value="Genomic_DNA"/>
</dbReference>
<dbReference type="InterPro" id="IPR054514">
    <property type="entry name" value="RhiE-like_linker"/>
</dbReference>
<dbReference type="Gene3D" id="1.10.1200.10">
    <property type="entry name" value="ACP-like"/>
    <property type="match status" value="4"/>
</dbReference>
<dbReference type="InterPro" id="IPR049552">
    <property type="entry name" value="PKS_DH_N"/>
</dbReference>
<feature type="region of interest" description="C-terminal hotdog fold" evidence="10">
    <location>
        <begin position="4843"/>
        <end position="4991"/>
    </location>
</feature>
<dbReference type="SMART" id="SM00826">
    <property type="entry name" value="PKS_DH"/>
    <property type="match status" value="2"/>
</dbReference>
<dbReference type="GO" id="GO:0004312">
    <property type="term" value="F:fatty acid synthase activity"/>
    <property type="evidence" value="ECO:0007669"/>
    <property type="project" value="TreeGrafter"/>
</dbReference>
<dbReference type="SUPFAM" id="SSF51735">
    <property type="entry name" value="NAD(P)-binding Rossmann-fold domains"/>
    <property type="match status" value="4"/>
</dbReference>
<dbReference type="GO" id="GO:0005886">
    <property type="term" value="C:plasma membrane"/>
    <property type="evidence" value="ECO:0007669"/>
    <property type="project" value="TreeGrafter"/>
</dbReference>
<organism evidence="15 16">
    <name type="scientific">Burkholderia gladioli</name>
    <name type="common">Pseudomonas marginata</name>
    <name type="synonym">Phytomonas marginata</name>
    <dbReference type="NCBI Taxonomy" id="28095"/>
    <lineage>
        <taxon>Bacteria</taxon>
        <taxon>Pseudomonadati</taxon>
        <taxon>Pseudomonadota</taxon>
        <taxon>Betaproteobacteria</taxon>
        <taxon>Burkholderiales</taxon>
        <taxon>Burkholderiaceae</taxon>
        <taxon>Burkholderia</taxon>
    </lineage>
</organism>
<evidence type="ECO:0000256" key="2">
    <source>
        <dbReference type="ARBA" id="ARBA00004792"/>
    </source>
</evidence>
<evidence type="ECO:0000256" key="1">
    <source>
        <dbReference type="ARBA" id="ARBA00004496"/>
    </source>
</evidence>
<dbReference type="GO" id="GO:0031177">
    <property type="term" value="F:phosphopantetheine binding"/>
    <property type="evidence" value="ECO:0007669"/>
    <property type="project" value="InterPro"/>
</dbReference>
<evidence type="ECO:0000256" key="8">
    <source>
        <dbReference type="ARBA" id="ARBA00023268"/>
    </source>
</evidence>
<dbReference type="InterPro" id="IPR020806">
    <property type="entry name" value="PKS_PP-bd"/>
</dbReference>
<dbReference type="PANTHER" id="PTHR43775">
    <property type="entry name" value="FATTY ACID SYNTHASE"/>
    <property type="match status" value="1"/>
</dbReference>
<dbReference type="GO" id="GO:0071770">
    <property type="term" value="P:DIM/DIP cell wall layer assembly"/>
    <property type="evidence" value="ECO:0007669"/>
    <property type="project" value="TreeGrafter"/>
</dbReference>
<evidence type="ECO:0000259" key="13">
    <source>
        <dbReference type="PROSITE" id="PS52004"/>
    </source>
</evidence>
<dbReference type="RefSeq" id="WP_260531568.1">
    <property type="nucleotide sequence ID" value="NZ_CP104215.1"/>
</dbReference>
<dbReference type="PROSITE" id="PS50075">
    <property type="entry name" value="CARRIER"/>
    <property type="match status" value="4"/>
</dbReference>
<dbReference type="Pfam" id="PF08659">
    <property type="entry name" value="KR"/>
    <property type="match status" value="3"/>
</dbReference>
<dbReference type="InterPro" id="IPR006162">
    <property type="entry name" value="Ppantetheine_attach_site"/>
</dbReference>
<feature type="domain" description="Ketosynthase family 3 (KS3)" evidence="13">
    <location>
        <begin position="24"/>
        <end position="458"/>
    </location>
</feature>
<feature type="domain" description="Carrier" evidence="12">
    <location>
        <begin position="884"/>
        <end position="959"/>
    </location>
</feature>
<feature type="region of interest" description="Disordered" evidence="11">
    <location>
        <begin position="676"/>
        <end position="724"/>
    </location>
</feature>
<dbReference type="FunFam" id="3.40.47.10:FF:000019">
    <property type="entry name" value="Polyketide synthase type I"/>
    <property type="match status" value="3"/>
</dbReference>
<feature type="region of interest" description="Disordered" evidence="11">
    <location>
        <begin position="4029"/>
        <end position="4049"/>
    </location>
</feature>
<evidence type="ECO:0000313" key="16">
    <source>
        <dbReference type="Proteomes" id="UP001059745"/>
    </source>
</evidence>
<dbReference type="Gene3D" id="3.10.129.110">
    <property type="entry name" value="Polyketide synthase dehydratase"/>
    <property type="match status" value="2"/>
</dbReference>
<dbReference type="PROSITE" id="PS00606">
    <property type="entry name" value="KS3_1"/>
    <property type="match status" value="2"/>
</dbReference>
<feature type="domain" description="Ketosynthase family 3 (KS3)" evidence="13">
    <location>
        <begin position="1383"/>
        <end position="1805"/>
    </location>
</feature>
<dbReference type="SUPFAM" id="SSF53901">
    <property type="entry name" value="Thiolase-like"/>
    <property type="match status" value="4"/>
</dbReference>
<feature type="active site" description="Proton donor; for dehydratase activity" evidence="10">
    <location>
        <position position="4910"/>
    </location>
</feature>
<dbReference type="InterPro" id="IPR011032">
    <property type="entry name" value="GroES-like_sf"/>
</dbReference>
<dbReference type="InterPro" id="IPR050091">
    <property type="entry name" value="PKS_NRPS_Biosynth_Enz"/>
</dbReference>
<evidence type="ECO:0000256" key="6">
    <source>
        <dbReference type="ARBA" id="ARBA00022679"/>
    </source>
</evidence>
<dbReference type="CDD" id="cd00833">
    <property type="entry name" value="PKS"/>
    <property type="match status" value="4"/>
</dbReference>
<comment type="function">
    <text evidence="9">Involved in production of the polyketide antibiotic thailandamide.</text>
</comment>
<dbReference type="Pfam" id="PF21089">
    <property type="entry name" value="PKS_DH_N"/>
    <property type="match status" value="2"/>
</dbReference>
<dbReference type="SMART" id="SM00829">
    <property type="entry name" value="PKS_ER"/>
    <property type="match status" value="1"/>
</dbReference>
<dbReference type="Gene3D" id="3.90.180.10">
    <property type="entry name" value="Medium-chain alcohol dehydrogenases, catalytic domain"/>
    <property type="match status" value="1"/>
</dbReference>
<feature type="active site" description="Proton acceptor; for dehydratase activity" evidence="10">
    <location>
        <position position="4732"/>
    </location>
</feature>